<keyword evidence="2" id="KW-1185">Reference proteome</keyword>
<reference evidence="1 2" key="2">
    <citation type="journal article" date="2011" name="Virol. J.">
        <title>Sequence characteristics of T4-like bacteriophage IME08 benome termini revealed by high throughput sequencing.</title>
        <authorList>
            <person name="Jiang X."/>
            <person name="Jiang H."/>
            <person name="Li C."/>
            <person name="Wang S."/>
            <person name="Mi Z."/>
            <person name="An X."/>
            <person name="Chen J."/>
            <person name="Tong Y."/>
        </authorList>
    </citation>
    <scope>NUCLEOTIDE SEQUENCE [LARGE SCALE GENOMIC DNA]</scope>
</reference>
<dbReference type="OrthoDB" id="11002at10239"/>
<dbReference type="RefSeq" id="YP_003734403.1">
    <property type="nucleotide sequence ID" value="NC_014260.1"/>
</dbReference>
<dbReference type="GeneID" id="9384548"/>
<gene>
    <name evidence="1" type="primary">rIIB</name>
</gene>
<name>D7RMR6_9CAUD</name>
<protein>
    <submittedName>
        <fullName evidence="1">RIIB protector from prophage-induced early lysis</fullName>
    </submittedName>
</protein>
<sequence>MYNIKCLAKSEQEKVVSLYKSGNYTQQELADWYSVSVDTIRKVLKNAEEAKRSQVANSLAESLKKAPTVPLNAPAEVVITGNIKVTVPNEPRVVPVEVTIGGSRPEIIWNASSKFVSITEGRTVWNTTNKNKHFDAIVQALKESRFDDAIKLISIKEAVKAFVKGNVRIEGGRLVYQGIELRSGLIDRIITSMENGEDFEFYLPFLENLLENPSEKAVQRLFDFLVANDIKITEDGHFITWKVVNSDYTDCRTGTFDNSPGKPVKMPRSRVNDDDEVTCSSGLHVCSRSYIGHFGNSSCKVVSCKVNPRDVVSIPVDYGDAKMRVCYYEVLEDVTEQFANEYKY</sequence>
<dbReference type="KEGG" id="vg:9384548"/>
<accession>D7RMR6</accession>
<dbReference type="EMBL" id="HM071924">
    <property type="protein sequence ID" value="ADI55582.1"/>
    <property type="molecule type" value="Genomic_DNA"/>
</dbReference>
<dbReference type="Gene3D" id="1.10.10.60">
    <property type="entry name" value="Homeodomain-like"/>
    <property type="match status" value="1"/>
</dbReference>
<dbReference type="Proteomes" id="UP000201129">
    <property type="component" value="Segment"/>
</dbReference>
<organism evidence="1 2">
    <name type="scientific">Escherichia phage IME08</name>
    <dbReference type="NCBI Taxonomy" id="698728"/>
    <lineage>
        <taxon>Viruses</taxon>
        <taxon>Duplodnaviria</taxon>
        <taxon>Heunggongvirae</taxon>
        <taxon>Uroviricota</taxon>
        <taxon>Caudoviricetes</taxon>
        <taxon>Pantevenvirales</taxon>
        <taxon>Straboviridae</taxon>
        <taxon>Tevenvirinae</taxon>
        <taxon>Dhakavirus</taxon>
        <taxon>Dhakavirus ime08</taxon>
    </lineage>
</organism>
<evidence type="ECO:0000313" key="2">
    <source>
        <dbReference type="Proteomes" id="UP000201129"/>
    </source>
</evidence>
<proteinExistence type="predicted"/>
<reference evidence="1 2" key="1">
    <citation type="journal article" date="2011" name="Arch. Virol.">
        <title>The complete genome sequence of a novel T4-like bacteriophage, IME08.</title>
        <authorList>
            <person name="Jiang H."/>
            <person name="Jiang X."/>
            <person name="Wang S."/>
            <person name="Li C."/>
            <person name="Chen B."/>
            <person name="An X."/>
            <person name="Mi Z."/>
            <person name="Chen J."/>
            <person name="Tong Y."/>
        </authorList>
    </citation>
    <scope>NUCLEOTIDE SEQUENCE [LARGE SCALE GENOMIC DNA]</scope>
</reference>
<evidence type="ECO:0000313" key="1">
    <source>
        <dbReference type="EMBL" id="ADI55582.1"/>
    </source>
</evidence>